<proteinExistence type="predicted"/>
<feature type="domain" description="DUF6458" evidence="3">
    <location>
        <begin position="1"/>
        <end position="76"/>
    </location>
</feature>
<dbReference type="Pfam" id="PF20059">
    <property type="entry name" value="DUF6458"/>
    <property type="match status" value="1"/>
</dbReference>
<keyword evidence="2" id="KW-0472">Membrane</keyword>
<organism evidence="4 5">
    <name type="scientific">Nocardioides koreensis</name>
    <dbReference type="NCBI Taxonomy" id="433651"/>
    <lineage>
        <taxon>Bacteria</taxon>
        <taxon>Bacillati</taxon>
        <taxon>Actinomycetota</taxon>
        <taxon>Actinomycetes</taxon>
        <taxon>Propionibacteriales</taxon>
        <taxon>Nocardioidaceae</taxon>
        <taxon>Nocardioides</taxon>
    </lineage>
</organism>
<evidence type="ECO:0000313" key="4">
    <source>
        <dbReference type="EMBL" id="GAA2147953.1"/>
    </source>
</evidence>
<name>A0ABP5LMV7_9ACTN</name>
<gene>
    <name evidence="4" type="ORF">GCM10009844_25830</name>
</gene>
<dbReference type="RefSeq" id="WP_344152600.1">
    <property type="nucleotide sequence ID" value="NZ_BAAAQR010000007.1"/>
</dbReference>
<comment type="caution">
    <text evidence="4">The sequence shown here is derived from an EMBL/GenBank/DDBJ whole genome shotgun (WGS) entry which is preliminary data.</text>
</comment>
<feature type="region of interest" description="Disordered" evidence="1">
    <location>
        <begin position="56"/>
        <end position="82"/>
    </location>
</feature>
<evidence type="ECO:0000259" key="3">
    <source>
        <dbReference type="Pfam" id="PF20059"/>
    </source>
</evidence>
<keyword evidence="2" id="KW-1133">Transmembrane helix</keyword>
<evidence type="ECO:0000256" key="1">
    <source>
        <dbReference type="SAM" id="MobiDB-lite"/>
    </source>
</evidence>
<feature type="compositionally biased region" description="Basic and acidic residues" evidence="1">
    <location>
        <begin position="70"/>
        <end position="82"/>
    </location>
</feature>
<accession>A0ABP5LMV7</accession>
<keyword evidence="2" id="KW-0812">Transmembrane</keyword>
<feature type="transmembrane region" description="Helical" evidence="2">
    <location>
        <begin position="29"/>
        <end position="49"/>
    </location>
</feature>
<protein>
    <recommendedName>
        <fullName evidence="3">DUF6458 domain-containing protein</fullName>
    </recommendedName>
</protein>
<evidence type="ECO:0000256" key="2">
    <source>
        <dbReference type="SAM" id="Phobius"/>
    </source>
</evidence>
<dbReference type="Proteomes" id="UP001501771">
    <property type="component" value="Unassembled WGS sequence"/>
</dbReference>
<reference evidence="5" key="1">
    <citation type="journal article" date="2019" name="Int. J. Syst. Evol. Microbiol.">
        <title>The Global Catalogue of Microorganisms (GCM) 10K type strain sequencing project: providing services to taxonomists for standard genome sequencing and annotation.</title>
        <authorList>
            <consortium name="The Broad Institute Genomics Platform"/>
            <consortium name="The Broad Institute Genome Sequencing Center for Infectious Disease"/>
            <person name="Wu L."/>
            <person name="Ma J."/>
        </authorList>
    </citation>
    <scope>NUCLEOTIDE SEQUENCE [LARGE SCALE GENOMIC DNA]</scope>
    <source>
        <strain evidence="5">JCM 16022</strain>
    </source>
</reference>
<sequence length="82" mass="8457">MGYGLGVFLLALGLILALAVTDSLSGVDLTMVGWILTLAGALVIVLTAVQANRARRSAAVTTHADGSRTVTERRDDVPPPAV</sequence>
<keyword evidence="5" id="KW-1185">Reference proteome</keyword>
<evidence type="ECO:0000313" key="5">
    <source>
        <dbReference type="Proteomes" id="UP001501771"/>
    </source>
</evidence>
<dbReference type="InterPro" id="IPR045597">
    <property type="entry name" value="DUF6458"/>
</dbReference>
<dbReference type="EMBL" id="BAAAQR010000007">
    <property type="protein sequence ID" value="GAA2147953.1"/>
    <property type="molecule type" value="Genomic_DNA"/>
</dbReference>